<accession>A0A0M8MYN2</accession>
<sequence length="115" mass="12859">MGFFSSDHDVHRHEEAYNSAPKHEAHLSHELMGGAAAAYAAKKVFDKKAEDGKPVAHAGAYEALAGVAGAFIDREFETKGLDFIDKQKAKRHAEQLIKDEHERHGSEGRTHYERY</sequence>
<comment type="caution">
    <text evidence="2">The sequence shown here is derived from an EMBL/GenBank/DDBJ whole genome shotgun (WGS) entry which is preliminary data.</text>
</comment>
<name>A0A0M8MYN2_ESCWE</name>
<organism evidence="2 3">
    <name type="scientific">Escovopsis weberi</name>
    <dbReference type="NCBI Taxonomy" id="150374"/>
    <lineage>
        <taxon>Eukaryota</taxon>
        <taxon>Fungi</taxon>
        <taxon>Dikarya</taxon>
        <taxon>Ascomycota</taxon>
        <taxon>Pezizomycotina</taxon>
        <taxon>Sordariomycetes</taxon>
        <taxon>Hypocreomycetidae</taxon>
        <taxon>Hypocreales</taxon>
        <taxon>Hypocreaceae</taxon>
        <taxon>Escovopsis</taxon>
    </lineage>
</organism>
<dbReference type="PANTHER" id="PTHR37450:SF1">
    <property type="entry name" value="CIPC PROTEIN"/>
    <property type="match status" value="1"/>
</dbReference>
<feature type="region of interest" description="Disordered" evidence="1">
    <location>
        <begin position="95"/>
        <end position="115"/>
    </location>
</feature>
<protein>
    <recommendedName>
        <fullName evidence="4">CipC-like antibiotic response protein</fullName>
    </recommendedName>
</protein>
<evidence type="ECO:0000256" key="1">
    <source>
        <dbReference type="SAM" id="MobiDB-lite"/>
    </source>
</evidence>
<evidence type="ECO:0000313" key="3">
    <source>
        <dbReference type="Proteomes" id="UP000053831"/>
    </source>
</evidence>
<feature type="region of interest" description="Disordered" evidence="1">
    <location>
        <begin position="1"/>
        <end position="24"/>
    </location>
</feature>
<evidence type="ECO:0000313" key="2">
    <source>
        <dbReference type="EMBL" id="KOS17034.1"/>
    </source>
</evidence>
<gene>
    <name evidence="2" type="ORF">ESCO_006030</name>
</gene>
<proteinExistence type="predicted"/>
<keyword evidence="3" id="KW-1185">Reference proteome</keyword>
<dbReference type="InterPro" id="IPR022234">
    <property type="entry name" value="DUF3759"/>
</dbReference>
<reference evidence="2 3" key="1">
    <citation type="submission" date="2015-07" db="EMBL/GenBank/DDBJ databases">
        <title>The genome of the fungus Escovopsis weberi, a specialized disease agent of ant agriculture.</title>
        <authorList>
            <person name="de Man T.J."/>
            <person name="Stajich J.E."/>
            <person name="Kubicek C.P."/>
            <person name="Chenthamara K."/>
            <person name="Atanasova L."/>
            <person name="Druzhinina I.S."/>
            <person name="Birnbaum S."/>
            <person name="Barribeau S.M."/>
            <person name="Teiling C."/>
            <person name="Suen G."/>
            <person name="Currie C."/>
            <person name="Gerardo N.M."/>
        </authorList>
    </citation>
    <scope>NUCLEOTIDE SEQUENCE [LARGE SCALE GENOMIC DNA]</scope>
</reference>
<dbReference type="AlphaFoldDB" id="A0A0M8MYN2"/>
<dbReference type="Pfam" id="PF12585">
    <property type="entry name" value="DUF3759"/>
    <property type="match status" value="1"/>
</dbReference>
<dbReference type="Proteomes" id="UP000053831">
    <property type="component" value="Unassembled WGS sequence"/>
</dbReference>
<evidence type="ECO:0008006" key="4">
    <source>
        <dbReference type="Google" id="ProtNLM"/>
    </source>
</evidence>
<dbReference type="STRING" id="150374.A0A0M8MYN2"/>
<dbReference type="PANTHER" id="PTHR37450">
    <property type="entry name" value="CIPC PROTEIN"/>
    <property type="match status" value="1"/>
</dbReference>
<dbReference type="OrthoDB" id="9895617at2759"/>
<dbReference type="EMBL" id="LGSR01000028">
    <property type="protein sequence ID" value="KOS17034.1"/>
    <property type="molecule type" value="Genomic_DNA"/>
</dbReference>